<keyword evidence="2" id="KW-1185">Reference proteome</keyword>
<dbReference type="Proteomes" id="UP001060170">
    <property type="component" value="Chromosome 13"/>
</dbReference>
<reference evidence="2" key="1">
    <citation type="journal article" date="2018" name="BMC Genomics">
        <title>Genomic insights into host adaptation between the wheat stripe rust pathogen (Puccinia striiformis f. sp. tritici) and the barley stripe rust pathogen (Puccinia striiformis f. sp. hordei).</title>
        <authorList>
            <person name="Xia C."/>
            <person name="Wang M."/>
            <person name="Yin C."/>
            <person name="Cornejo O.E."/>
            <person name="Hulbert S.H."/>
            <person name="Chen X."/>
        </authorList>
    </citation>
    <scope>NUCLEOTIDE SEQUENCE [LARGE SCALE GENOMIC DNA]</scope>
    <source>
        <strain evidence="2">93-210</strain>
    </source>
</reference>
<sequence length="111" mass="11817">MLIMSSIGLDCLPNTAQAASEEIMTPLGSRDMMTLLYTFVTSGCTSASCTPSIDDSLSKQAVGHLQAELVPELGQISDSTHDIEAAAQPNMLPHQTNSLQQDLPIEPNQCV</sequence>
<reference evidence="1 2" key="3">
    <citation type="journal article" date="2022" name="Microbiol. Spectr.">
        <title>Folding features and dynamics of 3D genome architecture in plant fungal pathogens.</title>
        <authorList>
            <person name="Xia C."/>
        </authorList>
    </citation>
    <scope>NUCLEOTIDE SEQUENCE [LARGE SCALE GENOMIC DNA]</scope>
    <source>
        <strain evidence="1 2">93-210</strain>
    </source>
</reference>
<protein>
    <submittedName>
        <fullName evidence="1">Uncharacterized protein</fullName>
    </submittedName>
</protein>
<name>A0ACC0E001_9BASI</name>
<organism evidence="1 2">
    <name type="scientific">Puccinia striiformis f. sp. tritici</name>
    <dbReference type="NCBI Taxonomy" id="168172"/>
    <lineage>
        <taxon>Eukaryota</taxon>
        <taxon>Fungi</taxon>
        <taxon>Dikarya</taxon>
        <taxon>Basidiomycota</taxon>
        <taxon>Pucciniomycotina</taxon>
        <taxon>Pucciniomycetes</taxon>
        <taxon>Pucciniales</taxon>
        <taxon>Pucciniaceae</taxon>
        <taxon>Puccinia</taxon>
    </lineage>
</organism>
<evidence type="ECO:0000313" key="1">
    <source>
        <dbReference type="EMBL" id="KAI7941092.1"/>
    </source>
</evidence>
<accession>A0ACC0E001</accession>
<gene>
    <name evidence="1" type="ORF">MJO28_013377</name>
</gene>
<evidence type="ECO:0000313" key="2">
    <source>
        <dbReference type="Proteomes" id="UP001060170"/>
    </source>
</evidence>
<comment type="caution">
    <text evidence="1">The sequence shown here is derived from an EMBL/GenBank/DDBJ whole genome shotgun (WGS) entry which is preliminary data.</text>
</comment>
<reference evidence="2" key="2">
    <citation type="journal article" date="2018" name="Mol. Plant Microbe Interact.">
        <title>Genome sequence resources for the wheat stripe rust pathogen (Puccinia striiformis f. sp. tritici) and the barley stripe rust pathogen (Puccinia striiformis f. sp. hordei).</title>
        <authorList>
            <person name="Xia C."/>
            <person name="Wang M."/>
            <person name="Yin C."/>
            <person name="Cornejo O.E."/>
            <person name="Hulbert S.H."/>
            <person name="Chen X."/>
        </authorList>
    </citation>
    <scope>NUCLEOTIDE SEQUENCE [LARGE SCALE GENOMIC DNA]</scope>
    <source>
        <strain evidence="2">93-210</strain>
    </source>
</reference>
<dbReference type="EMBL" id="CM045877">
    <property type="protein sequence ID" value="KAI7941092.1"/>
    <property type="molecule type" value="Genomic_DNA"/>
</dbReference>
<proteinExistence type="predicted"/>